<feature type="coiled-coil region" evidence="4">
    <location>
        <begin position="615"/>
        <end position="652"/>
    </location>
</feature>
<evidence type="ECO:0000256" key="4">
    <source>
        <dbReference type="SAM" id="Coils"/>
    </source>
</evidence>
<dbReference type="RefSeq" id="WP_120197467.1">
    <property type="nucleotide sequence ID" value="NZ_MCIA01000030.1"/>
</dbReference>
<feature type="region of interest" description="Disordered" evidence="5">
    <location>
        <begin position="727"/>
        <end position="750"/>
    </location>
</feature>
<dbReference type="GO" id="GO:0016887">
    <property type="term" value="F:ATP hydrolysis activity"/>
    <property type="evidence" value="ECO:0007669"/>
    <property type="project" value="InterPro"/>
</dbReference>
<name>A0A419SZH5_9FIRM</name>
<feature type="compositionally biased region" description="Basic and acidic residues" evidence="5">
    <location>
        <begin position="727"/>
        <end position="746"/>
    </location>
</feature>
<dbReference type="SUPFAM" id="SSF52540">
    <property type="entry name" value="P-loop containing nucleoside triphosphate hydrolases"/>
    <property type="match status" value="1"/>
</dbReference>
<dbReference type="EMBL" id="MCIA01000030">
    <property type="protein sequence ID" value="RKD30680.1"/>
    <property type="molecule type" value="Genomic_DNA"/>
</dbReference>
<dbReference type="Pfam" id="PF13476">
    <property type="entry name" value="AAA_23"/>
    <property type="match status" value="1"/>
</dbReference>
<evidence type="ECO:0000256" key="3">
    <source>
        <dbReference type="ARBA" id="ARBA00013368"/>
    </source>
</evidence>
<dbReference type="PANTHER" id="PTHR32114:SF2">
    <property type="entry name" value="ABC TRANSPORTER ABCH.3"/>
    <property type="match status" value="1"/>
</dbReference>
<dbReference type="Pfam" id="PF13558">
    <property type="entry name" value="SbcC_Walker_B"/>
    <property type="match status" value="1"/>
</dbReference>
<dbReference type="Gene3D" id="3.40.50.300">
    <property type="entry name" value="P-loop containing nucleotide triphosphate hydrolases"/>
    <property type="match status" value="2"/>
</dbReference>
<reference evidence="7 8" key="1">
    <citation type="submission" date="2016-08" db="EMBL/GenBank/DDBJ databases">
        <title>A new outlook on sporulation: Clostridium algidixylanolyticum.</title>
        <authorList>
            <person name="Poppleton D.I."/>
            <person name="Gribaldo S."/>
        </authorList>
    </citation>
    <scope>NUCLEOTIDE SEQUENCE [LARGE SCALE GENOMIC DNA]</scope>
    <source>
        <strain evidence="7 8">SPL73</strain>
    </source>
</reference>
<keyword evidence="8" id="KW-1185">Reference proteome</keyword>
<dbReference type="PANTHER" id="PTHR32114">
    <property type="entry name" value="ABC TRANSPORTER ABCH.3"/>
    <property type="match status" value="1"/>
</dbReference>
<evidence type="ECO:0000256" key="1">
    <source>
        <dbReference type="ARBA" id="ARBA00006930"/>
    </source>
</evidence>
<dbReference type="GO" id="GO:0006302">
    <property type="term" value="P:double-strand break repair"/>
    <property type="evidence" value="ECO:0007669"/>
    <property type="project" value="InterPro"/>
</dbReference>
<evidence type="ECO:0000259" key="6">
    <source>
        <dbReference type="Pfam" id="PF13476"/>
    </source>
</evidence>
<dbReference type="AlphaFoldDB" id="A0A419SZH5"/>
<sequence length="1055" mass="122322">MKPLTLTLSAFGSYGSTQTVDFERVGHGVFLITGDTGAGKTTIFDAVSFALFGETSGQKREPSMMRSQYAPEDEETYVALSFLEHGEIYEVRRSPTYLRMSKRKNKSGEYTGVQVPAKASLFLPDGSEYPGNLRDINLKIQEIIGVDQNQFSQIAMIAQGDYLKLLHASSKERKEIFSRIFNTGIFSRIQLKLKEKNNLYFGKLEDNRKLCFHELSHMEFLEDSSHRSAWQELLEFKETKTDDIRNMLNLALNEVQEKAENLREQQETLGTMFLETKSQLSLAEEVNRLFDGLHGAKNRLEQLEEEEALWNEKREQLKKAGLAEKLGEVARQLTEKIREQEETFSRTEKLKKELDYLSQTLIVAEKALEEEKKTSEKELPRLQNDLSRLNEAMPLYTRWKEETKAFKEIKTLERDLEAKLSEIYLDITNRKNRIVLHEDRQKGLEEKAEHLSIWIQENKEKEERQKGLELLKKSLSLFKIQQAHMEQSQEKTMLARKNYREADHIYNERYDQFLAHQAGILADNLMEGDPCPVCGSSSHPLKASLSPDAVTQEMVERAKVDRIQTETLLSQATEESIKAAESCKHQKEQMQMEIETWFQASLSLDQLKGCMDEEIDKGQEQLTQIRKQVNEAKEAEKILKELIDNIKTDRKMLEELEPAREEARISLQDNQLKAFAFIEKIKQLEERLPYPDEKTAEEEKVTLRNQIERQTTLLENMNARFRRISEEEREKKGRYASEMENLESRSKASKQASIDFHEGLKTMGFESEEAYLQAKQPLELMEKWERDIEGYEKEVLRFRTIYNQYIDQTKGRERIDQLPWTQKAKELSEKQKELQKEEGKASGILSRMMQSYETLNRLWKEKEELEEEYRLYHDLFQTANGKLSVSLDFQTYVQRQYFNQMIQAANKRLNDMTGGQFLLKCRELDSLGKQGEVGLDLDVYSMVAGKVRDVKTLSGGESFMAALSMALGMSDIIQSTAGNVSMDALFIDEGFGSLDEDSRMKSVRILKELAGERRLIGIISHVTELKEQIGKKLLVEKSERGSKIRWDLDRFSSET</sequence>
<protein>
    <recommendedName>
        <fullName evidence="3">Nuclease SbcCD subunit C</fullName>
    </recommendedName>
</protein>
<proteinExistence type="inferred from homology"/>
<evidence type="ECO:0000313" key="8">
    <source>
        <dbReference type="Proteomes" id="UP000284277"/>
    </source>
</evidence>
<accession>A0A419SZH5</accession>
<feature type="domain" description="Rad50/SbcC-type AAA" evidence="6">
    <location>
        <begin position="6"/>
        <end position="266"/>
    </location>
</feature>
<keyword evidence="4" id="KW-0175">Coiled coil</keyword>
<evidence type="ECO:0000256" key="5">
    <source>
        <dbReference type="SAM" id="MobiDB-lite"/>
    </source>
</evidence>
<evidence type="ECO:0000256" key="2">
    <source>
        <dbReference type="ARBA" id="ARBA00011322"/>
    </source>
</evidence>
<dbReference type="OrthoDB" id="9795626at2"/>
<comment type="subunit">
    <text evidence="2">Heterodimer of SbcC and SbcD.</text>
</comment>
<dbReference type="InterPro" id="IPR038729">
    <property type="entry name" value="Rad50/SbcC_AAA"/>
</dbReference>
<organism evidence="7 8">
    <name type="scientific">Lacrimispora algidixylanolytica</name>
    <dbReference type="NCBI Taxonomy" id="94868"/>
    <lineage>
        <taxon>Bacteria</taxon>
        <taxon>Bacillati</taxon>
        <taxon>Bacillota</taxon>
        <taxon>Clostridia</taxon>
        <taxon>Lachnospirales</taxon>
        <taxon>Lachnospiraceae</taxon>
        <taxon>Lacrimispora</taxon>
    </lineage>
</organism>
<comment type="caution">
    <text evidence="7">The sequence shown here is derived from an EMBL/GenBank/DDBJ whole genome shotgun (WGS) entry which is preliminary data.</text>
</comment>
<dbReference type="InterPro" id="IPR027417">
    <property type="entry name" value="P-loop_NTPase"/>
</dbReference>
<evidence type="ECO:0000313" key="7">
    <source>
        <dbReference type="EMBL" id="RKD30680.1"/>
    </source>
</evidence>
<feature type="coiled-coil region" evidence="4">
    <location>
        <begin position="245"/>
        <end position="392"/>
    </location>
</feature>
<comment type="similarity">
    <text evidence="1">Belongs to the SMC family. SbcC subfamily.</text>
</comment>
<gene>
    <name evidence="7" type="ORF">BET01_05000</name>
</gene>
<dbReference type="Proteomes" id="UP000284277">
    <property type="component" value="Unassembled WGS sequence"/>
</dbReference>